<evidence type="ECO:0000313" key="3">
    <source>
        <dbReference type="RefSeq" id="XP_034118503.1"/>
    </source>
</evidence>
<feature type="compositionally biased region" description="Basic and acidic residues" evidence="1">
    <location>
        <begin position="157"/>
        <end position="170"/>
    </location>
</feature>
<dbReference type="AlphaFoldDB" id="A0A6P8XYA7"/>
<name>A0A6P8XYA7_DROAB</name>
<organism evidence="2 3">
    <name type="scientific">Drosophila albomicans</name>
    <name type="common">Fruit fly</name>
    <dbReference type="NCBI Taxonomy" id="7291"/>
    <lineage>
        <taxon>Eukaryota</taxon>
        <taxon>Metazoa</taxon>
        <taxon>Ecdysozoa</taxon>
        <taxon>Arthropoda</taxon>
        <taxon>Hexapoda</taxon>
        <taxon>Insecta</taxon>
        <taxon>Pterygota</taxon>
        <taxon>Neoptera</taxon>
        <taxon>Endopterygota</taxon>
        <taxon>Diptera</taxon>
        <taxon>Brachycera</taxon>
        <taxon>Muscomorpha</taxon>
        <taxon>Ephydroidea</taxon>
        <taxon>Drosophilidae</taxon>
        <taxon>Drosophila</taxon>
    </lineage>
</organism>
<feature type="region of interest" description="Disordered" evidence="1">
    <location>
        <begin position="492"/>
        <end position="531"/>
    </location>
</feature>
<proteinExistence type="predicted"/>
<gene>
    <name evidence="3" type="primary">LOC117577708</name>
</gene>
<dbReference type="OrthoDB" id="7869957at2759"/>
<feature type="region of interest" description="Disordered" evidence="1">
    <location>
        <begin position="157"/>
        <end position="188"/>
    </location>
</feature>
<protein>
    <submittedName>
        <fullName evidence="3">Protein deadlock-like</fullName>
    </submittedName>
</protein>
<evidence type="ECO:0000313" key="2">
    <source>
        <dbReference type="Proteomes" id="UP000515160"/>
    </source>
</evidence>
<sequence>MCDNNEPYISVQSVEKLVDELEENMEISKSLNTSSDIDDEPLSALKNRLKDKIKVEPIIPLRRSTRRCVVDNNNFNQQLADIKFKSKQRQMHLKTEMAKHKDNGDLLMLGTSPKQEKAQTKKSTNNNATKKKRINSVNLTEQNEATAKRMRTQTKLTIEKGDHKIDKNEKQQVPGKSNLDKLKSKPPRIRRAKSVECIANQFFLLPQIMAPTAHMPPSANNTSSTEEAVTLEVVEAEDLSSLMIVTEKDSEKKEPVNVDKNADQENVDFNQLEAATNSLATNFNLLEQNTMLDDELNLTQESIEILQNNIHSMEISRTMLQNDLYLSSETGSENASIEHDPNLTNLADNIALVEQDNLKTTIQQNKNNDKTPLEQDALLQDELNFEIDSDDVLLLSSSWDGGMDDNDERNSIVNEMDRNESDIAASIVDSMSPLTALTTAAVSPEATAHPATNAVETNISLNDLRSFRIPKKTNNPKLQLETLQEPHNQALVNGEQQQRESEEARQQPANNIEHKQQHRVVNGRQQQKESLVNDNRQLPRCNAQKEPFFNGNPHQPTIANLQRQKPLKPETQICRPIRASVPDAVPIFVPPYQRSEQPAASSSVSSTFTIYRGMGRNSAAFDIKCWKYLDGSCANPNCNHQLSEIGDVRRRLNSMTNKQLIDCYNFILRHRLLFQKYFALFATIFGSRQMRNYMLRMINDCCLYMELCAPFIVDIYETLLRFHMSSQVTVAHLMKYLWKPNELLQYPLLINELLKILAIEYWHNYMPQLEELFNTRAFPIPLEFGSRIAELAVTQKNEMLKNNVCQLVLFTPIEGSYSTVTTVAQILYNDCADQPNAQLQLLLLAILRFQSSHHQ</sequence>
<keyword evidence="2" id="KW-1185">Reference proteome</keyword>
<dbReference type="GeneID" id="117577708"/>
<dbReference type="RefSeq" id="XP_034118503.1">
    <property type="nucleotide sequence ID" value="XM_034262612.2"/>
</dbReference>
<reference evidence="3" key="1">
    <citation type="submission" date="2025-08" db="UniProtKB">
        <authorList>
            <consortium name="RefSeq"/>
        </authorList>
    </citation>
    <scope>IDENTIFICATION</scope>
    <source>
        <strain evidence="3">15112-1751.03</strain>
        <tissue evidence="3">Whole Adult</tissue>
    </source>
</reference>
<dbReference type="Proteomes" id="UP000515160">
    <property type="component" value="Chromosome X"/>
</dbReference>
<evidence type="ECO:0000256" key="1">
    <source>
        <dbReference type="SAM" id="MobiDB-lite"/>
    </source>
</evidence>
<accession>A0A6P8XYA7</accession>
<feature type="region of interest" description="Disordered" evidence="1">
    <location>
        <begin position="112"/>
        <end position="132"/>
    </location>
</feature>